<dbReference type="InterPro" id="IPR036388">
    <property type="entry name" value="WH-like_DNA-bd_sf"/>
</dbReference>
<dbReference type="EMBL" id="FORI01000010">
    <property type="protein sequence ID" value="SFI99010.1"/>
    <property type="molecule type" value="Genomic_DNA"/>
</dbReference>
<protein>
    <recommendedName>
        <fullName evidence="4">HTH luxR-type domain-containing protein</fullName>
    </recommendedName>
</protein>
<gene>
    <name evidence="2" type="ORF">SAMN04487775_11035</name>
</gene>
<reference evidence="3" key="1">
    <citation type="submission" date="2016-10" db="EMBL/GenBank/DDBJ databases">
        <authorList>
            <person name="Varghese N."/>
            <person name="Submissions S."/>
        </authorList>
    </citation>
    <scope>NUCLEOTIDE SEQUENCE [LARGE SCALE GENOMIC DNA]</scope>
    <source>
        <strain evidence="3">XBD1002</strain>
    </source>
</reference>
<sequence length="266" mass="30778">MSIIYTKKFMKAVSLFSLFATILLTARTGMRIFDIIVNHSEYEVLPKALYTRYVSIIINNCIFIGIFIFLIFKPQKFILIGLMALFYSFDALLTNSQQPYMGIPMFALCVATFVIRGFFLKNTKLKIFIFAAVYIICLIAPVFYDEQFTEHLITKIAISFVITIFVFFFAEYAKQMSYKMATKDKVLNIASFKGLERSDMYLLQQVLDNKKYKEIARSINGSEGALRNKLSKIYKILEVGDRTGFLTIYSGYELIYEPEFENSTKD</sequence>
<proteinExistence type="predicted"/>
<keyword evidence="1" id="KW-0812">Transmembrane</keyword>
<feature type="transmembrane region" description="Helical" evidence="1">
    <location>
        <begin position="53"/>
        <end position="72"/>
    </location>
</feature>
<evidence type="ECO:0000256" key="1">
    <source>
        <dbReference type="SAM" id="Phobius"/>
    </source>
</evidence>
<feature type="transmembrane region" description="Helical" evidence="1">
    <location>
        <begin position="100"/>
        <end position="120"/>
    </location>
</feature>
<accession>A0A1I3MQB7</accession>
<dbReference type="GO" id="GO:0003677">
    <property type="term" value="F:DNA binding"/>
    <property type="evidence" value="ECO:0007669"/>
    <property type="project" value="InterPro"/>
</dbReference>
<organism evidence="2 3">
    <name type="scientific">Treponema bryantii</name>
    <dbReference type="NCBI Taxonomy" id="163"/>
    <lineage>
        <taxon>Bacteria</taxon>
        <taxon>Pseudomonadati</taxon>
        <taxon>Spirochaetota</taxon>
        <taxon>Spirochaetia</taxon>
        <taxon>Spirochaetales</taxon>
        <taxon>Treponemataceae</taxon>
        <taxon>Treponema</taxon>
    </lineage>
</organism>
<dbReference type="Gene3D" id="1.10.10.10">
    <property type="entry name" value="Winged helix-like DNA-binding domain superfamily/Winged helix DNA-binding domain"/>
    <property type="match status" value="1"/>
</dbReference>
<dbReference type="Proteomes" id="UP000182737">
    <property type="component" value="Unassembled WGS sequence"/>
</dbReference>
<evidence type="ECO:0008006" key="4">
    <source>
        <dbReference type="Google" id="ProtNLM"/>
    </source>
</evidence>
<feature type="transmembrane region" description="Helical" evidence="1">
    <location>
        <begin position="77"/>
        <end position="94"/>
    </location>
</feature>
<name>A0A1I3MQB7_9SPIR</name>
<keyword evidence="1" id="KW-1133">Transmembrane helix</keyword>
<dbReference type="AlphaFoldDB" id="A0A1I3MQB7"/>
<evidence type="ECO:0000313" key="3">
    <source>
        <dbReference type="Proteomes" id="UP000182737"/>
    </source>
</evidence>
<dbReference type="SUPFAM" id="SSF46894">
    <property type="entry name" value="C-terminal effector domain of the bipartite response regulators"/>
    <property type="match status" value="1"/>
</dbReference>
<keyword evidence="1" id="KW-0472">Membrane</keyword>
<feature type="transmembrane region" description="Helical" evidence="1">
    <location>
        <begin position="127"/>
        <end position="144"/>
    </location>
</feature>
<feature type="transmembrane region" description="Helical" evidence="1">
    <location>
        <begin position="156"/>
        <end position="173"/>
    </location>
</feature>
<dbReference type="InterPro" id="IPR016032">
    <property type="entry name" value="Sig_transdc_resp-reg_C-effctor"/>
</dbReference>
<dbReference type="GO" id="GO:0006355">
    <property type="term" value="P:regulation of DNA-templated transcription"/>
    <property type="evidence" value="ECO:0007669"/>
    <property type="project" value="InterPro"/>
</dbReference>
<keyword evidence="3" id="KW-1185">Reference proteome</keyword>
<evidence type="ECO:0000313" key="2">
    <source>
        <dbReference type="EMBL" id="SFI99010.1"/>
    </source>
</evidence>